<keyword evidence="1" id="KW-0175">Coiled coil</keyword>
<sequence length="465" mass="51672">MQNVSSEPGFLSLRQIHAMLAARRALILNVAGSLFFLTVMLTLLLPRTWTASSSLYINYREDDPLGGQGLSALLDDSYMQTQLELIHSQRVAELMIERLRLHDTPEYRTSVARHGKDRAEQLLVKDLLDSSRIEHSRGSRVVTINFDADSPLAARDLADAMVRSYIELGEQMTSSRARSRFEQYNAQLEQLRNEVDRIQDELTRYQQQHDILSVQEHGDQESARLTELNKTLLALQTELQDARSAQAGTRALLASGIAPDETPLAAQSPIIHMLKEQLSIVDRQLGDVQGRLGPRHPTIRGLAAERQKLLTRIRREADALLTGADSRVAQLAARADLLQSDIDQQRGKVLALMKARNQIATYERQLASAQQIYSAALKSYDTLSMASNVLSPNVTILRAAELPATPSRPRIGLNLALGLLAGLLVGVLLALLLELLQRRVRTADDLLYDPELPLLGQVGLTERLA</sequence>
<comment type="caution">
    <text evidence="4">The sequence shown here is derived from an EMBL/GenBank/DDBJ whole genome shotgun (WGS) entry which is preliminary data.</text>
</comment>
<accession>A0A7W9TMC1</accession>
<evidence type="ECO:0000256" key="2">
    <source>
        <dbReference type="SAM" id="Phobius"/>
    </source>
</evidence>
<feature type="coiled-coil region" evidence="1">
    <location>
        <begin position="174"/>
        <end position="245"/>
    </location>
</feature>
<evidence type="ECO:0000313" key="4">
    <source>
        <dbReference type="EMBL" id="MBB6083289.1"/>
    </source>
</evidence>
<dbReference type="InterPro" id="IPR032807">
    <property type="entry name" value="GNVR"/>
</dbReference>
<feature type="transmembrane region" description="Helical" evidence="2">
    <location>
        <begin position="411"/>
        <end position="433"/>
    </location>
</feature>
<dbReference type="PANTHER" id="PTHR32309">
    <property type="entry name" value="TYROSINE-PROTEIN KINASE"/>
    <property type="match status" value="1"/>
</dbReference>
<name>A0A7W9TMC1_CASDE</name>
<dbReference type="PANTHER" id="PTHR32309:SF13">
    <property type="entry name" value="FERRIC ENTEROBACTIN TRANSPORT PROTEIN FEPE"/>
    <property type="match status" value="1"/>
</dbReference>
<feature type="transmembrane region" description="Helical" evidence="2">
    <location>
        <begin position="26"/>
        <end position="45"/>
    </location>
</feature>
<dbReference type="RefSeq" id="WP_151024844.1">
    <property type="nucleotide sequence ID" value="NZ_JACHIB010000006.1"/>
</dbReference>
<dbReference type="InterPro" id="IPR050445">
    <property type="entry name" value="Bact_polysacc_biosynth/exp"/>
</dbReference>
<gene>
    <name evidence="4" type="ORF">HNR28_001326</name>
</gene>
<keyword evidence="2" id="KW-0472">Membrane</keyword>
<feature type="coiled-coil region" evidence="1">
    <location>
        <begin position="328"/>
        <end position="372"/>
    </location>
</feature>
<keyword evidence="2" id="KW-1133">Transmembrane helix</keyword>
<evidence type="ECO:0000313" key="5">
    <source>
        <dbReference type="Proteomes" id="UP000541136"/>
    </source>
</evidence>
<dbReference type="GO" id="GO:0004713">
    <property type="term" value="F:protein tyrosine kinase activity"/>
    <property type="evidence" value="ECO:0007669"/>
    <property type="project" value="TreeGrafter"/>
</dbReference>
<proteinExistence type="predicted"/>
<organism evidence="4 5">
    <name type="scientific">Castellaniella defragrans</name>
    <name type="common">Alcaligenes defragrans</name>
    <dbReference type="NCBI Taxonomy" id="75697"/>
    <lineage>
        <taxon>Bacteria</taxon>
        <taxon>Pseudomonadati</taxon>
        <taxon>Pseudomonadota</taxon>
        <taxon>Betaproteobacteria</taxon>
        <taxon>Burkholderiales</taxon>
        <taxon>Alcaligenaceae</taxon>
        <taxon>Castellaniella</taxon>
    </lineage>
</organism>
<evidence type="ECO:0000259" key="3">
    <source>
        <dbReference type="Pfam" id="PF13807"/>
    </source>
</evidence>
<dbReference type="Pfam" id="PF13807">
    <property type="entry name" value="GNVR"/>
    <property type="match status" value="1"/>
</dbReference>
<protein>
    <submittedName>
        <fullName evidence="4">Uncharacterized protein involved in exopolysaccharide biosynthesis</fullName>
    </submittedName>
</protein>
<feature type="domain" description="Tyrosine-protein kinase G-rich" evidence="3">
    <location>
        <begin position="362"/>
        <end position="432"/>
    </location>
</feature>
<dbReference type="EMBL" id="JACHIB010000006">
    <property type="protein sequence ID" value="MBB6083289.1"/>
    <property type="molecule type" value="Genomic_DNA"/>
</dbReference>
<evidence type="ECO:0000256" key="1">
    <source>
        <dbReference type="SAM" id="Coils"/>
    </source>
</evidence>
<keyword evidence="2" id="KW-0812">Transmembrane</keyword>
<dbReference type="Proteomes" id="UP000541136">
    <property type="component" value="Unassembled WGS sequence"/>
</dbReference>
<reference evidence="4 5" key="1">
    <citation type="submission" date="2020-08" db="EMBL/GenBank/DDBJ databases">
        <title>Genomic Encyclopedia of Type Strains, Phase IV (KMG-IV): sequencing the most valuable type-strain genomes for metagenomic binning, comparative biology and taxonomic classification.</title>
        <authorList>
            <person name="Goeker M."/>
        </authorList>
    </citation>
    <scope>NUCLEOTIDE SEQUENCE [LARGE SCALE GENOMIC DNA]</scope>
    <source>
        <strain evidence="4 5">DSM 12141</strain>
    </source>
</reference>
<dbReference type="AlphaFoldDB" id="A0A7W9TMC1"/>
<dbReference type="GO" id="GO:0005886">
    <property type="term" value="C:plasma membrane"/>
    <property type="evidence" value="ECO:0007669"/>
    <property type="project" value="TreeGrafter"/>
</dbReference>